<feature type="transmembrane region" description="Helical" evidence="7">
    <location>
        <begin position="260"/>
        <end position="277"/>
    </location>
</feature>
<keyword evidence="2 7" id="KW-0813">Transport</keyword>
<comment type="caution">
    <text evidence="9">The sequence shown here is derived from an EMBL/GenBank/DDBJ whole genome shotgun (WGS) entry which is preliminary data.</text>
</comment>
<dbReference type="OrthoDB" id="9810086at2"/>
<evidence type="ECO:0000259" key="8">
    <source>
        <dbReference type="PROSITE" id="PS50928"/>
    </source>
</evidence>
<evidence type="ECO:0000256" key="4">
    <source>
        <dbReference type="ARBA" id="ARBA00022692"/>
    </source>
</evidence>
<reference evidence="9 10" key="1">
    <citation type="journal article" date="2009" name="Int. J. Syst. Evol. Microbiol.">
        <title>Paenibacillus contaminans sp. nov., isolated from a contaminated laboratory plate.</title>
        <authorList>
            <person name="Chou J.H."/>
            <person name="Lee J.H."/>
            <person name="Lin M.C."/>
            <person name="Chang P.S."/>
            <person name="Arun A.B."/>
            <person name="Young C.C."/>
            <person name="Chen W.M."/>
        </authorList>
    </citation>
    <scope>NUCLEOTIDE SEQUENCE [LARGE SCALE GENOMIC DNA]</scope>
    <source>
        <strain evidence="9 10">CKOBP-6</strain>
    </source>
</reference>
<sequence>MNYKLSLSERWFEWLNMAGLLLLGLATLYPFLYVLTISLSSPADIHSLGLHIVPWNPTFTAYAKVLVNPQLYTAYANTIVRTVLGVSCVLLFTSLTAYPLARKSFPGRSLIMKLFVFSMLFNGGLIPTYLLVKQLGLLNSIWSLVLPGAVTAFNVIVMRNFFEAIPSEITESAKIDGAGDLYAFVKIIVPLSAPVLAVVGLWAAVGHWNAWFDAMIYINAPDKQVLQLFLRHSVIDPNTNLGQEYALIDSQDITPENLKSAIIMIVSLPILLVYPYIQRFFVKGILMGSVKG</sequence>
<dbReference type="PANTHER" id="PTHR43744:SF9">
    <property type="entry name" value="POLYGALACTURONAN_RHAMNOGALACTURONAN TRANSPORT SYSTEM PERMEASE PROTEIN YTCP"/>
    <property type="match status" value="1"/>
</dbReference>
<evidence type="ECO:0000313" key="10">
    <source>
        <dbReference type="Proteomes" id="UP000250369"/>
    </source>
</evidence>
<evidence type="ECO:0000256" key="3">
    <source>
        <dbReference type="ARBA" id="ARBA00022475"/>
    </source>
</evidence>
<organism evidence="9 10">
    <name type="scientific">Paenibacillus contaminans</name>
    <dbReference type="NCBI Taxonomy" id="450362"/>
    <lineage>
        <taxon>Bacteria</taxon>
        <taxon>Bacillati</taxon>
        <taxon>Bacillota</taxon>
        <taxon>Bacilli</taxon>
        <taxon>Bacillales</taxon>
        <taxon>Paenibacillaceae</taxon>
        <taxon>Paenibacillus</taxon>
    </lineage>
</organism>
<keyword evidence="3" id="KW-1003">Cell membrane</keyword>
<dbReference type="Gene3D" id="1.10.3720.10">
    <property type="entry name" value="MetI-like"/>
    <property type="match status" value="1"/>
</dbReference>
<dbReference type="InterPro" id="IPR000515">
    <property type="entry name" value="MetI-like"/>
</dbReference>
<comment type="subcellular location">
    <subcellularLocation>
        <location evidence="1 7">Cell membrane</location>
        <topology evidence="1 7">Multi-pass membrane protein</topology>
    </subcellularLocation>
</comment>
<proteinExistence type="inferred from homology"/>
<evidence type="ECO:0000256" key="6">
    <source>
        <dbReference type="ARBA" id="ARBA00023136"/>
    </source>
</evidence>
<dbReference type="InterPro" id="IPR035906">
    <property type="entry name" value="MetI-like_sf"/>
</dbReference>
<keyword evidence="4 7" id="KW-0812">Transmembrane</keyword>
<protein>
    <submittedName>
        <fullName evidence="9">ABC transporter permease</fullName>
    </submittedName>
</protein>
<name>A0A329MIW4_9BACL</name>
<feature type="transmembrane region" description="Helical" evidence="7">
    <location>
        <begin position="12"/>
        <end position="32"/>
    </location>
</feature>
<keyword evidence="10" id="KW-1185">Reference proteome</keyword>
<dbReference type="PROSITE" id="PS50928">
    <property type="entry name" value="ABC_TM1"/>
    <property type="match status" value="1"/>
</dbReference>
<gene>
    <name evidence="9" type="ORF">DQG23_19770</name>
</gene>
<accession>A0A329MIW4</accession>
<dbReference type="AlphaFoldDB" id="A0A329MIW4"/>
<dbReference type="CDD" id="cd06261">
    <property type="entry name" value="TM_PBP2"/>
    <property type="match status" value="1"/>
</dbReference>
<evidence type="ECO:0000256" key="2">
    <source>
        <dbReference type="ARBA" id="ARBA00022448"/>
    </source>
</evidence>
<feature type="transmembrane region" description="Helical" evidence="7">
    <location>
        <begin position="110"/>
        <end position="132"/>
    </location>
</feature>
<dbReference type="PANTHER" id="PTHR43744">
    <property type="entry name" value="ABC TRANSPORTER PERMEASE PROTEIN MG189-RELATED-RELATED"/>
    <property type="match status" value="1"/>
</dbReference>
<dbReference type="Pfam" id="PF00528">
    <property type="entry name" value="BPD_transp_1"/>
    <property type="match status" value="1"/>
</dbReference>
<feature type="transmembrane region" description="Helical" evidence="7">
    <location>
        <begin position="183"/>
        <end position="205"/>
    </location>
</feature>
<keyword evidence="5 7" id="KW-1133">Transmembrane helix</keyword>
<dbReference type="RefSeq" id="WP_113032649.1">
    <property type="nucleotide sequence ID" value="NZ_QMFB01000011.1"/>
</dbReference>
<feature type="transmembrane region" description="Helical" evidence="7">
    <location>
        <begin position="144"/>
        <end position="162"/>
    </location>
</feature>
<evidence type="ECO:0000256" key="7">
    <source>
        <dbReference type="RuleBase" id="RU363032"/>
    </source>
</evidence>
<dbReference type="EMBL" id="QMFB01000011">
    <property type="protein sequence ID" value="RAV19744.1"/>
    <property type="molecule type" value="Genomic_DNA"/>
</dbReference>
<feature type="transmembrane region" description="Helical" evidence="7">
    <location>
        <begin position="79"/>
        <end position="98"/>
    </location>
</feature>
<evidence type="ECO:0000256" key="5">
    <source>
        <dbReference type="ARBA" id="ARBA00022989"/>
    </source>
</evidence>
<keyword evidence="6 7" id="KW-0472">Membrane</keyword>
<evidence type="ECO:0000313" key="9">
    <source>
        <dbReference type="EMBL" id="RAV19744.1"/>
    </source>
</evidence>
<dbReference type="GO" id="GO:0055085">
    <property type="term" value="P:transmembrane transport"/>
    <property type="evidence" value="ECO:0007669"/>
    <property type="project" value="InterPro"/>
</dbReference>
<comment type="similarity">
    <text evidence="7">Belongs to the binding-protein-dependent transport system permease family.</text>
</comment>
<dbReference type="Proteomes" id="UP000250369">
    <property type="component" value="Unassembled WGS sequence"/>
</dbReference>
<dbReference type="GO" id="GO:0005886">
    <property type="term" value="C:plasma membrane"/>
    <property type="evidence" value="ECO:0007669"/>
    <property type="project" value="UniProtKB-SubCell"/>
</dbReference>
<feature type="domain" description="ABC transmembrane type-1" evidence="8">
    <location>
        <begin position="75"/>
        <end position="274"/>
    </location>
</feature>
<dbReference type="SUPFAM" id="SSF161098">
    <property type="entry name" value="MetI-like"/>
    <property type="match status" value="1"/>
</dbReference>
<evidence type="ECO:0000256" key="1">
    <source>
        <dbReference type="ARBA" id="ARBA00004651"/>
    </source>
</evidence>